<protein>
    <recommendedName>
        <fullName evidence="2">DUF6799 domain-containing protein</fullName>
    </recommendedName>
</protein>
<gene>
    <name evidence="3" type="ORF">ASU33_02915</name>
</gene>
<dbReference type="OrthoDB" id="883429at2"/>
<name>A0A9X0HI88_SOLP1</name>
<dbReference type="InterPro" id="IPR046478">
    <property type="entry name" value="DUF6799"/>
</dbReference>
<sequence length="178" mass="19161">MKRLLLLLLLCCAALVSVAQSSATLKDGAYRRNGVVMRLKAGKATRLQAPLTLSDGSVVNPSGTLVRKDGTRQQLPEGQAVNMQGVVVNFRDDMRTPQAIEKQSVQVTGSTGETRVMVPGTPIPASTARQLKQLEQRVALLQQATDKLAERTALGAAAVPNGTRYDQQLRTLDAQLKQ</sequence>
<dbReference type="RefSeq" id="WP_059072021.1">
    <property type="nucleotide sequence ID" value="NZ_LNAL01000008.1"/>
</dbReference>
<comment type="caution">
    <text evidence="3">The sequence shown here is derived from an EMBL/GenBank/DDBJ whole genome shotgun (WGS) entry which is preliminary data.</text>
</comment>
<evidence type="ECO:0000256" key="1">
    <source>
        <dbReference type="SAM" id="SignalP"/>
    </source>
</evidence>
<dbReference type="AlphaFoldDB" id="A0A9X0HI88"/>
<reference evidence="3 4" key="1">
    <citation type="submission" date="2015-11" db="EMBL/GenBank/DDBJ databases">
        <title>Solirubrum puertoriconensis gen. nov. an environmental bacteria isolated in Puerto Rico.</title>
        <authorList>
            <person name="Cuebas-Irizarry M.F."/>
            <person name="Montalvo-Rodriguez R."/>
        </authorList>
    </citation>
    <scope>NUCLEOTIDE SEQUENCE [LARGE SCALE GENOMIC DNA]</scope>
    <source>
        <strain evidence="3 4">MC1A</strain>
    </source>
</reference>
<feature type="chain" id="PRO_5040958786" description="DUF6799 domain-containing protein" evidence="1">
    <location>
        <begin position="20"/>
        <end position="178"/>
    </location>
</feature>
<keyword evidence="1" id="KW-0732">Signal</keyword>
<dbReference type="Pfam" id="PF20606">
    <property type="entry name" value="DUF6799"/>
    <property type="match status" value="1"/>
</dbReference>
<evidence type="ECO:0000313" key="4">
    <source>
        <dbReference type="Proteomes" id="UP000054223"/>
    </source>
</evidence>
<feature type="signal peptide" evidence="1">
    <location>
        <begin position="1"/>
        <end position="19"/>
    </location>
</feature>
<accession>A0A9X0HI88</accession>
<dbReference type="Proteomes" id="UP000054223">
    <property type="component" value="Unassembled WGS sequence"/>
</dbReference>
<dbReference type="EMBL" id="LNAL01000008">
    <property type="protein sequence ID" value="KUG06325.1"/>
    <property type="molecule type" value="Genomic_DNA"/>
</dbReference>
<keyword evidence="4" id="KW-1185">Reference proteome</keyword>
<evidence type="ECO:0000313" key="3">
    <source>
        <dbReference type="EMBL" id="KUG06325.1"/>
    </source>
</evidence>
<feature type="domain" description="DUF6799" evidence="2">
    <location>
        <begin position="26"/>
        <end position="86"/>
    </location>
</feature>
<proteinExistence type="predicted"/>
<evidence type="ECO:0000259" key="2">
    <source>
        <dbReference type="Pfam" id="PF20606"/>
    </source>
</evidence>
<organism evidence="3 4">
    <name type="scientific">Solirubrum puertoriconensis</name>
    <dbReference type="NCBI Taxonomy" id="1751427"/>
    <lineage>
        <taxon>Bacteria</taxon>
        <taxon>Pseudomonadati</taxon>
        <taxon>Bacteroidota</taxon>
        <taxon>Cytophagia</taxon>
        <taxon>Cytophagales</taxon>
    </lineage>
</organism>